<dbReference type="Proteomes" id="UP000195402">
    <property type="component" value="Unassembled WGS sequence"/>
</dbReference>
<dbReference type="InterPro" id="IPR036291">
    <property type="entry name" value="NAD(P)-bd_dom_sf"/>
</dbReference>
<organism evidence="4 5">
    <name type="scientific">Macleaya cordata</name>
    <name type="common">Five-seeded plume-poppy</name>
    <name type="synonym">Bocconia cordata</name>
    <dbReference type="NCBI Taxonomy" id="56857"/>
    <lineage>
        <taxon>Eukaryota</taxon>
        <taxon>Viridiplantae</taxon>
        <taxon>Streptophyta</taxon>
        <taxon>Embryophyta</taxon>
        <taxon>Tracheophyta</taxon>
        <taxon>Spermatophyta</taxon>
        <taxon>Magnoliopsida</taxon>
        <taxon>Ranunculales</taxon>
        <taxon>Papaveraceae</taxon>
        <taxon>Papaveroideae</taxon>
        <taxon>Macleaya</taxon>
    </lineage>
</organism>
<dbReference type="InterPro" id="IPR050425">
    <property type="entry name" value="NAD(P)_dehydrat-like"/>
</dbReference>
<dbReference type="Pfam" id="PF01073">
    <property type="entry name" value="3Beta_HSD"/>
    <property type="match status" value="1"/>
</dbReference>
<evidence type="ECO:0000256" key="2">
    <source>
        <dbReference type="RuleBase" id="RU004475"/>
    </source>
</evidence>
<comment type="caution">
    <text evidence="4">The sequence shown here is derived from an EMBL/GenBank/DDBJ whole genome shotgun (WGS) entry which is preliminary data.</text>
</comment>
<dbReference type="FunCoup" id="A0A200QAU5">
    <property type="interactions" value="21"/>
</dbReference>
<dbReference type="STRING" id="56857.A0A200QAU5"/>
<dbReference type="GO" id="GO:0006694">
    <property type="term" value="P:steroid biosynthetic process"/>
    <property type="evidence" value="ECO:0007669"/>
    <property type="project" value="InterPro"/>
</dbReference>
<evidence type="ECO:0000313" key="4">
    <source>
        <dbReference type="EMBL" id="OVA07581.1"/>
    </source>
</evidence>
<keyword evidence="1 2" id="KW-0560">Oxidoreductase</keyword>
<feature type="domain" description="3-beta hydroxysteroid dehydrogenase/isomerase" evidence="3">
    <location>
        <begin position="60"/>
        <end position="312"/>
    </location>
</feature>
<accession>A0A200QAU5</accession>
<name>A0A200QAU5_MACCD</name>
<keyword evidence="5" id="KW-1185">Reference proteome</keyword>
<sequence length="378" mass="41410">MGILRTTDSLRADLEEFSRLFLGCAPPAYSKPKFSNLVQEEVVNFREGSEEEEEDKLVCVTSGASFLGLAIVNRLLNCGYSVRILIENQEDLEKLEQTERFVGGGGGSTIIGNHYSNNNRRIGGATAEVVMAKVAEVESLCEAFRGCRGVFHTSAFADPAGISGYSKCMAELEVKASQNVMDACARTASVRKCVFTSSLLACVWRNNVLDDLPPLLDHSCWSEESVCREKKLWLALGKTMAEKAAWRVAEDHEIKLATICPGFITGPEFCRRNPTSSIAYLKGAQEMYAEGLLATADVSKVAEAHVCVYEAMSNTGCGRYICFDHVIQREEDVLELAGQMGIPANRITSNAPSNDSVPRFQLSNGKLSRLMSRLSRCS</sequence>
<proteinExistence type="inferred from homology"/>
<dbReference type="GO" id="GO:0016853">
    <property type="term" value="F:isomerase activity"/>
    <property type="evidence" value="ECO:0007669"/>
    <property type="project" value="UniProtKB-KW"/>
</dbReference>
<dbReference type="Gene3D" id="3.40.50.720">
    <property type="entry name" value="NAD(P)-binding Rossmann-like Domain"/>
    <property type="match status" value="1"/>
</dbReference>
<protein>
    <submittedName>
        <fullName evidence="4">3-beta hydroxysteroid dehydrogenase/isomerase</fullName>
    </submittedName>
</protein>
<dbReference type="AlphaFoldDB" id="A0A200QAU5"/>
<dbReference type="InParanoid" id="A0A200QAU5"/>
<evidence type="ECO:0000313" key="5">
    <source>
        <dbReference type="Proteomes" id="UP000195402"/>
    </source>
</evidence>
<evidence type="ECO:0000256" key="1">
    <source>
        <dbReference type="ARBA" id="ARBA00023002"/>
    </source>
</evidence>
<dbReference type="PANTHER" id="PTHR10366:SF483">
    <property type="entry name" value="CINNAMOYL COA REDUCTASE-LIKE PROTEIN"/>
    <property type="match status" value="1"/>
</dbReference>
<dbReference type="InterPro" id="IPR002225">
    <property type="entry name" value="3Beta_OHSteriod_DH/Estase"/>
</dbReference>
<dbReference type="EMBL" id="MVGT01002455">
    <property type="protein sequence ID" value="OVA07581.1"/>
    <property type="molecule type" value="Genomic_DNA"/>
</dbReference>
<dbReference type="FunFam" id="3.40.50.720:FF:000388">
    <property type="entry name" value="Cinnamoyl-CoA reductase-like SNL6"/>
    <property type="match status" value="1"/>
</dbReference>
<dbReference type="OrthoDB" id="2735536at2759"/>
<dbReference type="GO" id="GO:0016616">
    <property type="term" value="F:oxidoreductase activity, acting on the CH-OH group of donors, NAD or NADP as acceptor"/>
    <property type="evidence" value="ECO:0007669"/>
    <property type="project" value="InterPro"/>
</dbReference>
<evidence type="ECO:0000259" key="3">
    <source>
        <dbReference type="Pfam" id="PF01073"/>
    </source>
</evidence>
<dbReference type="CDD" id="cd08958">
    <property type="entry name" value="FR_SDR_e"/>
    <property type="match status" value="1"/>
</dbReference>
<gene>
    <name evidence="4" type="ORF">BVC80_8965g9</name>
</gene>
<reference evidence="4 5" key="1">
    <citation type="journal article" date="2017" name="Mol. Plant">
        <title>The Genome of Medicinal Plant Macleaya cordata Provides New Insights into Benzylisoquinoline Alkaloids Metabolism.</title>
        <authorList>
            <person name="Liu X."/>
            <person name="Liu Y."/>
            <person name="Huang P."/>
            <person name="Ma Y."/>
            <person name="Qing Z."/>
            <person name="Tang Q."/>
            <person name="Cao H."/>
            <person name="Cheng P."/>
            <person name="Zheng Y."/>
            <person name="Yuan Z."/>
            <person name="Zhou Y."/>
            <person name="Liu J."/>
            <person name="Tang Z."/>
            <person name="Zhuo Y."/>
            <person name="Zhang Y."/>
            <person name="Yu L."/>
            <person name="Huang J."/>
            <person name="Yang P."/>
            <person name="Peng Q."/>
            <person name="Zhang J."/>
            <person name="Jiang W."/>
            <person name="Zhang Z."/>
            <person name="Lin K."/>
            <person name="Ro D.K."/>
            <person name="Chen X."/>
            <person name="Xiong X."/>
            <person name="Shang Y."/>
            <person name="Huang S."/>
            <person name="Zeng J."/>
        </authorList>
    </citation>
    <scope>NUCLEOTIDE SEQUENCE [LARGE SCALE GENOMIC DNA]</scope>
    <source>
        <strain evidence="5">cv. BLH2017</strain>
        <tissue evidence="4">Root</tissue>
    </source>
</reference>
<keyword evidence="4" id="KW-0413">Isomerase</keyword>
<dbReference type="PANTHER" id="PTHR10366">
    <property type="entry name" value="NAD DEPENDENT EPIMERASE/DEHYDRATASE"/>
    <property type="match status" value="1"/>
</dbReference>
<dbReference type="SUPFAM" id="SSF51735">
    <property type="entry name" value="NAD(P)-binding Rossmann-fold domains"/>
    <property type="match status" value="1"/>
</dbReference>
<dbReference type="OMA" id="ICFDQVI"/>
<comment type="similarity">
    <text evidence="2">Belongs to the 3-beta-HSD family.</text>
</comment>